<feature type="compositionally biased region" description="Basic and acidic residues" evidence="1">
    <location>
        <begin position="225"/>
        <end position="234"/>
    </location>
</feature>
<evidence type="ECO:0000313" key="2">
    <source>
        <dbReference type="EMBL" id="CAG6399116.1"/>
    </source>
</evidence>
<dbReference type="Proteomes" id="UP001152519">
    <property type="component" value="Unassembled WGS sequence"/>
</dbReference>
<evidence type="ECO:0000256" key="1">
    <source>
        <dbReference type="SAM" id="MobiDB-lite"/>
    </source>
</evidence>
<sequence length="325" mass="36165">MGGARRRQRGADGADRRAEAGRLRLRVELRRRAHRCRARGDDVPLRRRERLRRRLVQRAPQRLEAAGVLLAGEGLRRYAAGQHPAGDQLDDGREQRIGSGGRPVRRVDDGQRPERRPDQVPVDVLVEVRGQRDRAAPGGLHADRGRAVHGDRAEDARGVEGLRLRLRRARQRRHRDEVLPGGRPAGAGDERGAGQADDGVVVPERPDRRLPVHAGHGHRRQHGHPVGERLERSAVDPGRPGGRHGGQARAVGVGGGLRQGVPGAVVERRQHMDERLLDDDRDGWCRHPRRQRLRAVRAGDDRAARDGVRRFAVRVRGLRVTGRPG</sequence>
<name>A0A9W4GWC1_9ACTN</name>
<comment type="caution">
    <text evidence="2">The sequence shown here is derived from an EMBL/GenBank/DDBJ whole genome shotgun (WGS) entry which is preliminary data.</text>
</comment>
<evidence type="ECO:0000313" key="3">
    <source>
        <dbReference type="Proteomes" id="UP001152519"/>
    </source>
</evidence>
<keyword evidence="3" id="KW-1185">Reference proteome</keyword>
<proteinExistence type="predicted"/>
<protein>
    <submittedName>
        <fullName evidence="2">Uncharacterized protein</fullName>
    </submittedName>
</protein>
<dbReference type="AlphaFoldDB" id="A0A9W4GWC1"/>
<reference evidence="2" key="1">
    <citation type="submission" date="2021-05" db="EMBL/GenBank/DDBJ databases">
        <authorList>
            <person name="Arsene-Ploetze F."/>
        </authorList>
    </citation>
    <scope>NUCLEOTIDE SEQUENCE</scope>
    <source>
        <strain evidence="2">DSM 42138</strain>
    </source>
</reference>
<organism evidence="2 3">
    <name type="scientific">Actinacidiphila cocklensis</name>
    <dbReference type="NCBI Taxonomy" id="887465"/>
    <lineage>
        <taxon>Bacteria</taxon>
        <taxon>Bacillati</taxon>
        <taxon>Actinomycetota</taxon>
        <taxon>Actinomycetes</taxon>
        <taxon>Kitasatosporales</taxon>
        <taxon>Streptomycetaceae</taxon>
        <taxon>Actinacidiphila</taxon>
    </lineage>
</organism>
<feature type="compositionally biased region" description="Basic and acidic residues" evidence="1">
    <location>
        <begin position="105"/>
        <end position="118"/>
    </location>
</feature>
<dbReference type="EMBL" id="CAJSLV010000115">
    <property type="protein sequence ID" value="CAG6399116.1"/>
    <property type="molecule type" value="Genomic_DNA"/>
</dbReference>
<gene>
    <name evidence="2" type="ORF">SCOCK_800014</name>
</gene>
<feature type="region of interest" description="Disordered" evidence="1">
    <location>
        <begin position="82"/>
        <end position="119"/>
    </location>
</feature>
<feature type="region of interest" description="Disordered" evidence="1">
    <location>
        <begin position="170"/>
        <end position="260"/>
    </location>
</feature>
<accession>A0A9W4GWC1</accession>